<dbReference type="InterPro" id="IPR043129">
    <property type="entry name" value="ATPase_NBD"/>
</dbReference>
<proteinExistence type="inferred from homology"/>
<keyword evidence="4" id="KW-1185">Reference proteome</keyword>
<evidence type="ECO:0000313" key="4">
    <source>
        <dbReference type="Proteomes" id="UP000887578"/>
    </source>
</evidence>
<dbReference type="GO" id="GO:0005524">
    <property type="term" value="F:ATP binding"/>
    <property type="evidence" value="ECO:0007669"/>
    <property type="project" value="UniProtKB-KW"/>
</dbReference>
<dbReference type="PANTHER" id="PTHR19375">
    <property type="entry name" value="HEAT SHOCK PROTEIN 70KDA"/>
    <property type="match status" value="1"/>
</dbReference>
<dbReference type="Gene3D" id="3.30.420.40">
    <property type="match status" value="2"/>
</dbReference>
<dbReference type="GO" id="GO:0140662">
    <property type="term" value="F:ATP-dependent protein folding chaperone"/>
    <property type="evidence" value="ECO:0007669"/>
    <property type="project" value="InterPro"/>
</dbReference>
<dbReference type="Proteomes" id="UP000887578">
    <property type="component" value="Unplaced"/>
</dbReference>
<dbReference type="AlphaFoldDB" id="A0A914PNT9"/>
<organism evidence="4 5">
    <name type="scientific">Panagrolaimus davidi</name>
    <dbReference type="NCBI Taxonomy" id="227884"/>
    <lineage>
        <taxon>Eukaryota</taxon>
        <taxon>Metazoa</taxon>
        <taxon>Ecdysozoa</taxon>
        <taxon>Nematoda</taxon>
        <taxon>Chromadorea</taxon>
        <taxon>Rhabditida</taxon>
        <taxon>Tylenchina</taxon>
        <taxon>Panagrolaimomorpha</taxon>
        <taxon>Panagrolaimoidea</taxon>
        <taxon>Panagrolaimidae</taxon>
        <taxon>Panagrolaimus</taxon>
    </lineage>
</organism>
<accession>A0A914PNT9</accession>
<dbReference type="SUPFAM" id="SSF53067">
    <property type="entry name" value="Actin-like ATPase domain"/>
    <property type="match status" value="1"/>
</dbReference>
<evidence type="ECO:0000256" key="2">
    <source>
        <dbReference type="ARBA" id="ARBA00022741"/>
    </source>
</evidence>
<dbReference type="Gene3D" id="3.90.640.10">
    <property type="entry name" value="Actin, Chain A, domain 4"/>
    <property type="match status" value="1"/>
</dbReference>
<comment type="similarity">
    <text evidence="1">Belongs to the heat shock protein 70 family.</text>
</comment>
<keyword evidence="3" id="KW-0067">ATP-binding</keyword>
<keyword evidence="2" id="KW-0547">Nucleotide-binding</keyword>
<evidence type="ECO:0000256" key="3">
    <source>
        <dbReference type="ARBA" id="ARBA00022840"/>
    </source>
</evidence>
<dbReference type="Pfam" id="PF00012">
    <property type="entry name" value="HSP70"/>
    <property type="match status" value="1"/>
</dbReference>
<evidence type="ECO:0000256" key="1">
    <source>
        <dbReference type="ARBA" id="ARBA00007381"/>
    </source>
</evidence>
<dbReference type="InterPro" id="IPR013126">
    <property type="entry name" value="Hsp_70_fam"/>
</dbReference>
<sequence>MKIKYETALKCAAQLASLKVIEFIDAPTAVLIDYIFTYKKLTTVNFNICVIDIGGGTTDIVAYNVESNGREFRLKPLFKYENSKFNGRNFDIAFAEKINSIIVKKHERPVNIGNNFSLLSRAEKMKIELSNETSAKYLYIQDREEQSVSINRKDFENCVQPFIESFKKELTNINQKFEENGQNNEVLLLGSTCKIPIVSKTIKDIFSNSNIIEAFHYGISFAKGAAIHTAKIQQSNDNQISVYKY</sequence>
<evidence type="ECO:0000313" key="5">
    <source>
        <dbReference type="WBParaSite" id="PDA_v2.g19719.t1"/>
    </source>
</evidence>
<name>A0A914PNT9_9BILA</name>
<protein>
    <submittedName>
        <fullName evidence="5">Hsp70 family protein</fullName>
    </submittedName>
</protein>
<reference evidence="5" key="1">
    <citation type="submission" date="2022-11" db="UniProtKB">
        <authorList>
            <consortium name="WormBaseParasite"/>
        </authorList>
    </citation>
    <scope>IDENTIFICATION</scope>
</reference>
<dbReference type="WBParaSite" id="PDA_v2.g19719.t1">
    <property type="protein sequence ID" value="PDA_v2.g19719.t1"/>
    <property type="gene ID" value="PDA_v2.g19719"/>
</dbReference>